<dbReference type="Proteomes" id="UP000708208">
    <property type="component" value="Unassembled WGS sequence"/>
</dbReference>
<dbReference type="AlphaFoldDB" id="A0A8J2LD10"/>
<organism evidence="2 3">
    <name type="scientific">Allacma fusca</name>
    <dbReference type="NCBI Taxonomy" id="39272"/>
    <lineage>
        <taxon>Eukaryota</taxon>
        <taxon>Metazoa</taxon>
        <taxon>Ecdysozoa</taxon>
        <taxon>Arthropoda</taxon>
        <taxon>Hexapoda</taxon>
        <taxon>Collembola</taxon>
        <taxon>Symphypleona</taxon>
        <taxon>Sminthuridae</taxon>
        <taxon>Allacma</taxon>
    </lineage>
</organism>
<keyword evidence="1" id="KW-0812">Transmembrane</keyword>
<keyword evidence="3" id="KW-1185">Reference proteome</keyword>
<protein>
    <submittedName>
        <fullName evidence="2">Uncharacterized protein</fullName>
    </submittedName>
</protein>
<evidence type="ECO:0000256" key="1">
    <source>
        <dbReference type="SAM" id="Phobius"/>
    </source>
</evidence>
<evidence type="ECO:0000313" key="3">
    <source>
        <dbReference type="Proteomes" id="UP000708208"/>
    </source>
</evidence>
<name>A0A8J2LD10_9HEXA</name>
<dbReference type="EMBL" id="CAJVCH010556783">
    <property type="protein sequence ID" value="CAG7830619.1"/>
    <property type="molecule type" value="Genomic_DNA"/>
</dbReference>
<proteinExistence type="predicted"/>
<feature type="transmembrane region" description="Helical" evidence="1">
    <location>
        <begin position="12"/>
        <end position="30"/>
    </location>
</feature>
<keyword evidence="1" id="KW-1133">Transmembrane helix</keyword>
<feature type="non-terminal residue" evidence="2">
    <location>
        <position position="1"/>
    </location>
</feature>
<reference evidence="2" key="1">
    <citation type="submission" date="2021-06" db="EMBL/GenBank/DDBJ databases">
        <authorList>
            <person name="Hodson N. C."/>
            <person name="Mongue J. A."/>
            <person name="Jaron S. K."/>
        </authorList>
    </citation>
    <scope>NUCLEOTIDE SEQUENCE</scope>
</reference>
<sequence>MNPWIKHSVSRYWKVCVCGWILAWGSWLCTNRFRFTLKELSLTKNFPVD</sequence>
<accession>A0A8J2LD10</accession>
<evidence type="ECO:0000313" key="2">
    <source>
        <dbReference type="EMBL" id="CAG7830619.1"/>
    </source>
</evidence>
<keyword evidence="1" id="KW-0472">Membrane</keyword>
<gene>
    <name evidence="2" type="ORF">AFUS01_LOCUS40410</name>
</gene>
<comment type="caution">
    <text evidence="2">The sequence shown here is derived from an EMBL/GenBank/DDBJ whole genome shotgun (WGS) entry which is preliminary data.</text>
</comment>